<keyword evidence="3 6" id="KW-0863">Zinc-finger</keyword>
<evidence type="ECO:0000256" key="3">
    <source>
        <dbReference type="ARBA" id="ARBA00022771"/>
    </source>
</evidence>
<dbReference type="Proteomes" id="UP000001640">
    <property type="component" value="Chromosome 2"/>
</dbReference>
<dbReference type="AlphaFoldDB" id="G0VBR2"/>
<comment type="subcellular location">
    <subcellularLocation>
        <location evidence="1">Nucleus</location>
    </subcellularLocation>
</comment>
<evidence type="ECO:0000256" key="6">
    <source>
        <dbReference type="PROSITE-ProRule" id="PRU00723"/>
    </source>
</evidence>
<accession>G0VBR2</accession>
<evidence type="ECO:0000256" key="5">
    <source>
        <dbReference type="ARBA" id="ARBA00023242"/>
    </source>
</evidence>
<dbReference type="GO" id="GO:0008270">
    <property type="term" value="F:zinc ion binding"/>
    <property type="evidence" value="ECO:0007669"/>
    <property type="project" value="UniProtKB-KW"/>
</dbReference>
<dbReference type="HOGENOM" id="CLU_456507_0_0_1"/>
<evidence type="ECO:0000256" key="4">
    <source>
        <dbReference type="ARBA" id="ARBA00022833"/>
    </source>
</evidence>
<dbReference type="EMBL" id="HE576753">
    <property type="protein sequence ID" value="CCC68388.1"/>
    <property type="molecule type" value="Genomic_DNA"/>
</dbReference>
<dbReference type="PANTHER" id="PTHR46527:SF1">
    <property type="entry name" value="NUCLEOPORIN NUP42"/>
    <property type="match status" value="1"/>
</dbReference>
<dbReference type="PROSITE" id="PS50103">
    <property type="entry name" value="ZF_C3H1"/>
    <property type="match status" value="1"/>
</dbReference>
<keyword evidence="5" id="KW-0539">Nucleus</keyword>
<keyword evidence="10" id="KW-1185">Reference proteome</keyword>
<dbReference type="eggNOG" id="KOG0845">
    <property type="taxonomic scope" value="Eukaryota"/>
</dbReference>
<dbReference type="InterPro" id="IPR036855">
    <property type="entry name" value="Znf_CCCH_sf"/>
</dbReference>
<evidence type="ECO:0000313" key="9">
    <source>
        <dbReference type="EMBL" id="CCC68388.1"/>
    </source>
</evidence>
<sequence>MYGYRNNNNNNNSRRTPCKYFQTGTCKNGNNCRFAHVYINGNNGGGNNNNTREEGKSDSERYAQFIKPQELPKLEKEITSDLATVDYIKMKPLSSSYSLPLPCALNLIANRDYSAEESRWQYHQARQNNTLNAYELEMNARDKDIRKCMDRIKARPDWAARYLQKNTQELTEHGRLAMAKEFIDFPLDLTGASYANNSTATQGTPSNLFGGNPFAPATSSTSTASPFASTSTPSSTFGSPFGQTGAGPGTTNTGSAFGANPFSQNNATQPAGGAFGKPAFGATPTSTNTGTPFGGSSAFGKPAFGTAPAAGATNSSPFGAAGSSSAFGKPAFGATPQSTNTTSAFGTATQTTGSPFGSMSQTAGTSSAFGNPAFGTGSTASQPATASAFGSTAFGTPGFGSIPAAGAAAQPAMTTSGSFGSSAFGTSGFGNIGNGAAKNSPFGTLSGTTATSAFGNTTNNTTVNDKSPFGLPATGQNASPFGLPTTNTKESSAFGSANTQSSQASPFGAPLNTQPNGLFGQATSNMKQTGQSDGATNNNENRRFIQGISSENDTVVKEEDLLPTVLEQFKAVKFSLGKVPDVPPPLSLIA</sequence>
<name>G0VBR2_NAUCA</name>
<evidence type="ECO:0000259" key="8">
    <source>
        <dbReference type="PROSITE" id="PS50103"/>
    </source>
</evidence>
<evidence type="ECO:0000256" key="2">
    <source>
        <dbReference type="ARBA" id="ARBA00022723"/>
    </source>
</evidence>
<dbReference type="GeneID" id="96901948"/>
<dbReference type="InterPro" id="IPR041367">
    <property type="entry name" value="Znf-CCCH_4"/>
</dbReference>
<dbReference type="Pfam" id="PF18044">
    <property type="entry name" value="zf-CCCH_4"/>
    <property type="match status" value="1"/>
</dbReference>
<keyword evidence="2 6" id="KW-0479">Metal-binding</keyword>
<feature type="compositionally biased region" description="Polar residues" evidence="7">
    <location>
        <begin position="453"/>
        <end position="465"/>
    </location>
</feature>
<evidence type="ECO:0000256" key="7">
    <source>
        <dbReference type="SAM" id="MobiDB-lite"/>
    </source>
</evidence>
<keyword evidence="4 6" id="KW-0862">Zinc</keyword>
<evidence type="ECO:0000256" key="1">
    <source>
        <dbReference type="ARBA" id="ARBA00004123"/>
    </source>
</evidence>
<dbReference type="SMART" id="SM00356">
    <property type="entry name" value="ZnF_C3H1"/>
    <property type="match status" value="1"/>
</dbReference>
<gene>
    <name evidence="9" type="primary">NCAS0B03040</name>
    <name evidence="9" type="ordered locus">NCAS_0B03040</name>
</gene>
<feature type="region of interest" description="Disordered" evidence="7">
    <location>
        <begin position="453"/>
        <end position="539"/>
    </location>
</feature>
<dbReference type="Gene3D" id="4.10.1000.10">
    <property type="entry name" value="Zinc finger, CCCH-type"/>
    <property type="match status" value="1"/>
</dbReference>
<proteinExistence type="predicted"/>
<dbReference type="InterPro" id="IPR000571">
    <property type="entry name" value="Znf_CCCH"/>
</dbReference>
<dbReference type="PANTHER" id="PTHR46527">
    <property type="entry name" value="NUCLEOPORIN-LIKE PROTEIN 2"/>
    <property type="match status" value="1"/>
</dbReference>
<reference key="2">
    <citation type="submission" date="2011-08" db="EMBL/GenBank/DDBJ databases">
        <title>Genome sequence of Naumovozyma castellii.</title>
        <authorList>
            <person name="Gordon J.L."/>
            <person name="Armisen D."/>
            <person name="Proux-Wera E."/>
            <person name="OhEigeartaigh S.S."/>
            <person name="Byrne K.P."/>
            <person name="Wolfe K.H."/>
        </authorList>
    </citation>
    <scope>NUCLEOTIDE SEQUENCE</scope>
    <source>
        <strain>Type strain:CBS 4309</strain>
    </source>
</reference>
<feature type="compositionally biased region" description="Polar residues" evidence="7">
    <location>
        <begin position="474"/>
        <end position="539"/>
    </location>
</feature>
<feature type="domain" description="C3H1-type" evidence="8">
    <location>
        <begin position="12"/>
        <end position="39"/>
    </location>
</feature>
<dbReference type="InParanoid" id="G0VBR2"/>
<evidence type="ECO:0000313" key="10">
    <source>
        <dbReference type="Proteomes" id="UP000001640"/>
    </source>
</evidence>
<dbReference type="GO" id="GO:0005634">
    <property type="term" value="C:nucleus"/>
    <property type="evidence" value="ECO:0007669"/>
    <property type="project" value="UniProtKB-SubCell"/>
</dbReference>
<dbReference type="RefSeq" id="XP_003674762.1">
    <property type="nucleotide sequence ID" value="XM_003674714.1"/>
</dbReference>
<dbReference type="KEGG" id="ncs:NCAS_0B03040"/>
<dbReference type="OMA" id="PNRHDIC"/>
<dbReference type="STRING" id="1064592.G0VBR2"/>
<reference evidence="9 10" key="1">
    <citation type="journal article" date="2011" name="Proc. Natl. Acad. Sci. U.S.A.">
        <title>Evolutionary erosion of yeast sex chromosomes by mating-type switching accidents.</title>
        <authorList>
            <person name="Gordon J.L."/>
            <person name="Armisen D."/>
            <person name="Proux-Wera E."/>
            <person name="Oheigeartaigh S.S."/>
            <person name="Byrne K.P."/>
            <person name="Wolfe K.H."/>
        </authorList>
    </citation>
    <scope>NUCLEOTIDE SEQUENCE [LARGE SCALE GENOMIC DNA]</scope>
    <source>
        <strain evidence="10">ATCC 76901 / BCRC 22586 / CBS 4309 / NBRC 1992 / NRRL Y-12630</strain>
    </source>
</reference>
<organism evidence="9 10">
    <name type="scientific">Naumovozyma castellii</name>
    <name type="common">Yeast</name>
    <name type="synonym">Saccharomyces castellii</name>
    <dbReference type="NCBI Taxonomy" id="27288"/>
    <lineage>
        <taxon>Eukaryota</taxon>
        <taxon>Fungi</taxon>
        <taxon>Dikarya</taxon>
        <taxon>Ascomycota</taxon>
        <taxon>Saccharomycotina</taxon>
        <taxon>Saccharomycetes</taxon>
        <taxon>Saccharomycetales</taxon>
        <taxon>Saccharomycetaceae</taxon>
        <taxon>Naumovozyma</taxon>
    </lineage>
</organism>
<protein>
    <recommendedName>
        <fullName evidence="8">C3H1-type domain-containing protein</fullName>
    </recommendedName>
</protein>
<dbReference type="InterPro" id="IPR051767">
    <property type="entry name" value="Nucleoporin_NUP42"/>
</dbReference>
<feature type="zinc finger region" description="C3H1-type" evidence="6">
    <location>
        <begin position="12"/>
        <end position="39"/>
    </location>
</feature>
<dbReference type="SUPFAM" id="SSF90229">
    <property type="entry name" value="CCCH zinc finger"/>
    <property type="match status" value="1"/>
</dbReference>
<dbReference type="OrthoDB" id="20729at2759"/>